<name>A0A068NY49_FIMGI</name>
<protein>
    <recommendedName>
        <fullName evidence="4">Oligosaccharide repeat unit polymerase</fullName>
    </recommendedName>
</protein>
<gene>
    <name evidence="2" type="ORF">OP10G_3271</name>
</gene>
<dbReference type="NCBIfam" id="TIGR04370">
    <property type="entry name" value="glyco_rpt_poly"/>
    <property type="match status" value="1"/>
</dbReference>
<feature type="transmembrane region" description="Helical" evidence="1">
    <location>
        <begin position="14"/>
        <end position="33"/>
    </location>
</feature>
<evidence type="ECO:0000313" key="3">
    <source>
        <dbReference type="Proteomes" id="UP000027982"/>
    </source>
</evidence>
<evidence type="ECO:0008006" key="4">
    <source>
        <dbReference type="Google" id="ProtNLM"/>
    </source>
</evidence>
<feature type="transmembrane region" description="Helical" evidence="1">
    <location>
        <begin position="100"/>
        <end position="118"/>
    </location>
</feature>
<keyword evidence="1" id="KW-0812">Transmembrane</keyword>
<feature type="transmembrane region" description="Helical" evidence="1">
    <location>
        <begin position="322"/>
        <end position="342"/>
    </location>
</feature>
<reference evidence="2 3" key="1">
    <citation type="journal article" date="2014" name="PLoS ONE">
        <title>The first complete genome sequence of the class fimbriimonadia in the phylum armatimonadetes.</title>
        <authorList>
            <person name="Hu Z.Y."/>
            <person name="Wang Y.Z."/>
            <person name="Im W.T."/>
            <person name="Wang S.Y."/>
            <person name="Zhao G.P."/>
            <person name="Zheng H.J."/>
            <person name="Quan Z.X."/>
        </authorList>
    </citation>
    <scope>NUCLEOTIDE SEQUENCE [LARGE SCALE GENOMIC DNA]</scope>
    <source>
        <strain evidence="2">Gsoil 348</strain>
    </source>
</reference>
<dbReference type="OrthoDB" id="7017941at2"/>
<dbReference type="KEGG" id="fgi:OP10G_3271"/>
<dbReference type="Proteomes" id="UP000027982">
    <property type="component" value="Chromosome"/>
</dbReference>
<sequence length="460" mass="51355">MAFNLPLAYFSPRWMLIGGILVWLFFRISTFYLTYDAEISERALLLFAGYIGAFVLGTYFVPSWISGRRHGNVEESVEDDRPAADGLAWLKTVSGPGVRAAANVLFALTLLFVIMRVYDLLFGRGLLELGSIQATRYADNSVDQGRSTSAVGFISGMGYPIAIPMMVFCVLFHRFLHKWQWFTGISLFLTYAVYVVISGNRYIVLGPLFLLLVASAFAHGRLMVSRKAIYSGIAIFALAFFFVVKGTTERDVLKGAMSAVESASIAPERWGITPSEGFMTWLNETDPTTAQTVWGWASLAWYANHGVYEFSKTVNHADPSRLYWGVAQYSIAFYFFRLLGLSEVNERGWREQFATFGVYSTFFGPTYIDFGIILGFAYLFALGVFTQFLYRRALQGSLLPLLLYPFFASVIFNFMTNNLIQSGLGVPIMANIVGAYLIAKYCIQRKNGNHLNGSAPALPA</sequence>
<dbReference type="RefSeq" id="WP_025229415.1">
    <property type="nucleotide sequence ID" value="NZ_CP007139.1"/>
</dbReference>
<evidence type="ECO:0000256" key="1">
    <source>
        <dbReference type="SAM" id="Phobius"/>
    </source>
</evidence>
<feature type="transmembrane region" description="Helical" evidence="1">
    <location>
        <begin position="179"/>
        <end position="197"/>
    </location>
</feature>
<feature type="transmembrane region" description="Helical" evidence="1">
    <location>
        <begin position="420"/>
        <end position="439"/>
    </location>
</feature>
<feature type="transmembrane region" description="Helical" evidence="1">
    <location>
        <begin position="397"/>
        <end position="414"/>
    </location>
</feature>
<organism evidence="2 3">
    <name type="scientific">Fimbriimonas ginsengisoli Gsoil 348</name>
    <dbReference type="NCBI Taxonomy" id="661478"/>
    <lineage>
        <taxon>Bacteria</taxon>
        <taxon>Bacillati</taxon>
        <taxon>Armatimonadota</taxon>
        <taxon>Fimbriimonadia</taxon>
        <taxon>Fimbriimonadales</taxon>
        <taxon>Fimbriimonadaceae</taxon>
        <taxon>Fimbriimonas</taxon>
    </lineage>
</organism>
<feature type="transmembrane region" description="Helical" evidence="1">
    <location>
        <begin position="45"/>
        <end position="65"/>
    </location>
</feature>
<keyword evidence="3" id="KW-1185">Reference proteome</keyword>
<evidence type="ECO:0000313" key="2">
    <source>
        <dbReference type="EMBL" id="AIE86639.1"/>
    </source>
</evidence>
<keyword evidence="1" id="KW-0472">Membrane</keyword>
<accession>A0A068NY49</accession>
<dbReference type="HOGENOM" id="CLU_646729_0_0_0"/>
<feature type="transmembrane region" description="Helical" evidence="1">
    <location>
        <begin position="228"/>
        <end position="244"/>
    </location>
</feature>
<keyword evidence="1" id="KW-1133">Transmembrane helix</keyword>
<feature type="transmembrane region" description="Helical" evidence="1">
    <location>
        <begin position="202"/>
        <end position="222"/>
    </location>
</feature>
<dbReference type="EMBL" id="CP007139">
    <property type="protein sequence ID" value="AIE86639.1"/>
    <property type="molecule type" value="Genomic_DNA"/>
</dbReference>
<feature type="transmembrane region" description="Helical" evidence="1">
    <location>
        <begin position="150"/>
        <end position="173"/>
    </location>
</feature>
<dbReference type="AlphaFoldDB" id="A0A068NY49"/>
<feature type="transmembrane region" description="Helical" evidence="1">
    <location>
        <begin position="362"/>
        <end position="385"/>
    </location>
</feature>
<proteinExistence type="predicted"/>